<name>A0A2H1EHV9_9ARCH</name>
<dbReference type="Pfam" id="PF13240">
    <property type="entry name" value="Zn_Ribbon_1"/>
    <property type="match status" value="1"/>
</dbReference>
<protein>
    <submittedName>
        <fullName evidence="2">Phage protein</fullName>
    </submittedName>
</protein>
<dbReference type="AlphaFoldDB" id="A0A2H1EHV9"/>
<dbReference type="Proteomes" id="UP000232412">
    <property type="component" value="Unassembled WGS sequence"/>
</dbReference>
<reference evidence="3" key="1">
    <citation type="submission" date="2016-12" db="EMBL/GenBank/DDBJ databases">
        <authorList>
            <person name="Herbold C."/>
        </authorList>
    </citation>
    <scope>NUCLEOTIDE SEQUENCE [LARGE SCALE GENOMIC DNA]</scope>
</reference>
<dbReference type="OrthoDB" id="11514at2157"/>
<sequence>MFCSKCGIQLPDDAVFCVKCGTKQSQASQPSPQNTQNVQTTTETKEVKCPSCGAPIVPKFGEMVVTCEYCGSSVSLENKGWQNVAKHSMLPLKISDRDQITETLHHMMDKGLLHRHLQENSKLEEIDLTMVPYWIIPVSARTNLVATDIAAEVGGIAATAAMAGLMGGAMSGGSRRGGGGFGGGMMDGMLFGTMMGGGGMMGGANATKAYTVDESYDCPVVAVKSLTAFQPHGYEFSLDVKVDFDPKKVPKGVKILNGDINDDAAKSLAKNIVDQIQSQMIHSKYHMIRQMQTDLEVSSGELLHVPIWFAQYDHKGKKIILIIDANSGNAINSIGL</sequence>
<keyword evidence="3" id="KW-1185">Reference proteome</keyword>
<proteinExistence type="predicted"/>
<evidence type="ECO:0000313" key="3">
    <source>
        <dbReference type="Proteomes" id="UP000232412"/>
    </source>
</evidence>
<gene>
    <name evidence="2" type="ORF">NSIN_20728</name>
</gene>
<dbReference type="RefSeq" id="WP_101009692.1">
    <property type="nucleotide sequence ID" value="NZ_FRFC01000003.1"/>
</dbReference>
<evidence type="ECO:0000313" key="2">
    <source>
        <dbReference type="EMBL" id="SHO45652.1"/>
    </source>
</evidence>
<accession>A0A2H1EHV9</accession>
<organism evidence="2 3">
    <name type="scientific">Nitrosotalea sinensis</name>
    <dbReference type="NCBI Taxonomy" id="1499975"/>
    <lineage>
        <taxon>Archaea</taxon>
        <taxon>Nitrososphaerota</taxon>
        <taxon>Nitrososphaeria</taxon>
        <taxon>Nitrosotaleales</taxon>
        <taxon>Nitrosotaleaceae</taxon>
        <taxon>Nitrosotalea</taxon>
    </lineage>
</organism>
<dbReference type="InterPro" id="IPR026870">
    <property type="entry name" value="Zinc_ribbon_dom"/>
</dbReference>
<evidence type="ECO:0000259" key="1">
    <source>
        <dbReference type="Pfam" id="PF13240"/>
    </source>
</evidence>
<dbReference type="EMBL" id="FRFC01000003">
    <property type="protein sequence ID" value="SHO45652.1"/>
    <property type="molecule type" value="Genomic_DNA"/>
</dbReference>
<feature type="domain" description="Zinc-ribbon" evidence="1">
    <location>
        <begin position="2"/>
        <end position="23"/>
    </location>
</feature>